<keyword evidence="3" id="KW-1185">Reference proteome</keyword>
<evidence type="ECO:0000313" key="2">
    <source>
        <dbReference type="EMBL" id="VVC92447.1"/>
    </source>
</evidence>
<feature type="compositionally biased region" description="Polar residues" evidence="1">
    <location>
        <begin position="28"/>
        <end position="46"/>
    </location>
</feature>
<dbReference type="AlphaFoldDB" id="A0A5E4Q2D3"/>
<dbReference type="EMBL" id="FZQP02001322">
    <property type="protein sequence ID" value="VVC92447.1"/>
    <property type="molecule type" value="Genomic_DNA"/>
</dbReference>
<evidence type="ECO:0000313" key="3">
    <source>
        <dbReference type="Proteomes" id="UP000324832"/>
    </source>
</evidence>
<evidence type="ECO:0000256" key="1">
    <source>
        <dbReference type="SAM" id="MobiDB-lite"/>
    </source>
</evidence>
<sequence length="78" mass="8881">MESDRVNNENIDQSMEIKEPDLTENEQKSCANKPSYDVSNTGTESTSTKEIENIESSKDLDLNDDDLEELQHFLKSVD</sequence>
<gene>
    <name evidence="2" type="ORF">LSINAPIS_LOCUS4898</name>
</gene>
<dbReference type="Proteomes" id="UP000324832">
    <property type="component" value="Unassembled WGS sequence"/>
</dbReference>
<reference evidence="2 3" key="1">
    <citation type="submission" date="2017-07" db="EMBL/GenBank/DDBJ databases">
        <authorList>
            <person name="Talla V."/>
            <person name="Backstrom N."/>
        </authorList>
    </citation>
    <scope>NUCLEOTIDE SEQUENCE [LARGE SCALE GENOMIC DNA]</scope>
</reference>
<name>A0A5E4Q2D3_9NEOP</name>
<accession>A0A5E4Q2D3</accession>
<feature type="compositionally biased region" description="Basic and acidic residues" evidence="1">
    <location>
        <begin position="15"/>
        <end position="27"/>
    </location>
</feature>
<protein>
    <submittedName>
        <fullName evidence="2">Uncharacterized protein</fullName>
    </submittedName>
</protein>
<proteinExistence type="predicted"/>
<feature type="region of interest" description="Disordered" evidence="1">
    <location>
        <begin position="1"/>
        <end position="63"/>
    </location>
</feature>
<organism evidence="2 3">
    <name type="scientific">Leptidea sinapis</name>
    <dbReference type="NCBI Taxonomy" id="189913"/>
    <lineage>
        <taxon>Eukaryota</taxon>
        <taxon>Metazoa</taxon>
        <taxon>Ecdysozoa</taxon>
        <taxon>Arthropoda</taxon>
        <taxon>Hexapoda</taxon>
        <taxon>Insecta</taxon>
        <taxon>Pterygota</taxon>
        <taxon>Neoptera</taxon>
        <taxon>Endopterygota</taxon>
        <taxon>Lepidoptera</taxon>
        <taxon>Glossata</taxon>
        <taxon>Ditrysia</taxon>
        <taxon>Papilionoidea</taxon>
        <taxon>Pieridae</taxon>
        <taxon>Dismorphiinae</taxon>
        <taxon>Leptidea</taxon>
    </lineage>
</organism>
<feature type="compositionally biased region" description="Basic and acidic residues" evidence="1">
    <location>
        <begin position="47"/>
        <end position="61"/>
    </location>
</feature>